<feature type="region of interest" description="Disordered" evidence="7">
    <location>
        <begin position="582"/>
        <end position="629"/>
    </location>
</feature>
<dbReference type="PROSITE" id="PS00518">
    <property type="entry name" value="ZF_RING_1"/>
    <property type="match status" value="1"/>
</dbReference>
<feature type="coiled-coil region" evidence="6">
    <location>
        <begin position="245"/>
        <end position="272"/>
    </location>
</feature>
<organism evidence="10 11">
    <name type="scientific">Sinanodonta woodiana</name>
    <name type="common">Chinese pond mussel</name>
    <name type="synonym">Anodonta woodiana</name>
    <dbReference type="NCBI Taxonomy" id="1069815"/>
    <lineage>
        <taxon>Eukaryota</taxon>
        <taxon>Metazoa</taxon>
        <taxon>Spiralia</taxon>
        <taxon>Lophotrochozoa</taxon>
        <taxon>Mollusca</taxon>
        <taxon>Bivalvia</taxon>
        <taxon>Autobranchia</taxon>
        <taxon>Heteroconchia</taxon>
        <taxon>Palaeoheterodonta</taxon>
        <taxon>Unionida</taxon>
        <taxon>Unionoidea</taxon>
        <taxon>Unionidae</taxon>
        <taxon>Unioninae</taxon>
        <taxon>Sinanodonta</taxon>
    </lineage>
</organism>
<gene>
    <name evidence="10" type="ORF">ACJMK2_008082</name>
</gene>
<dbReference type="PROSITE" id="PS50089">
    <property type="entry name" value="ZF_RING_2"/>
    <property type="match status" value="1"/>
</dbReference>
<dbReference type="Gene3D" id="1.20.58.1540">
    <property type="entry name" value="Actin interacting protein 3, C-terminal domain"/>
    <property type="match status" value="1"/>
</dbReference>
<reference evidence="10 11" key="1">
    <citation type="submission" date="2024-11" db="EMBL/GenBank/DDBJ databases">
        <title>Chromosome-level genome assembly of the freshwater bivalve Anodonta woodiana.</title>
        <authorList>
            <person name="Chen X."/>
        </authorList>
    </citation>
    <scope>NUCLEOTIDE SEQUENCE [LARGE SCALE GENOMIC DNA]</scope>
    <source>
        <strain evidence="10">MN2024</strain>
        <tissue evidence="10">Gills</tissue>
    </source>
</reference>
<dbReference type="SMART" id="SM00184">
    <property type="entry name" value="RING"/>
    <property type="match status" value="1"/>
</dbReference>
<name>A0ABD3VN06_SINWO</name>
<dbReference type="InterPro" id="IPR000315">
    <property type="entry name" value="Znf_B-box"/>
</dbReference>
<keyword evidence="3 5" id="KW-0863">Zinc-finger</keyword>
<dbReference type="EMBL" id="JBJQND010000011">
    <property type="protein sequence ID" value="KAL3862088.1"/>
    <property type="molecule type" value="Genomic_DNA"/>
</dbReference>
<evidence type="ECO:0000256" key="2">
    <source>
        <dbReference type="ARBA" id="ARBA00022723"/>
    </source>
</evidence>
<dbReference type="Gene3D" id="3.30.40.10">
    <property type="entry name" value="Zinc/RING finger domain, C3HC4 (zinc finger)"/>
    <property type="match status" value="1"/>
</dbReference>
<sequence>MSGVLFPSQDHLDSPKWNPLLCSVCSVQYEDPCILPCFHSFCKRCLHGKYIDGKIQCPLCGHECQLKEGSTGPPSDSLLTFLVESNSSDSDKCSNCDKDDPQMYFCNTCSQPLCLACREDTHKAKMFSKHEITSLAKRKREVQCNCKVHGEPYILFSTEKKLMLCINCFRDMKVESRSHCVDLETAYKQGCQKLDHAMQSIRELQNSVRDSILLLRVLLEEIKMNGVKEKEAISSLYNTMQKIISEKKESLLMEVENQYAEKEKLFKEQLESLSTLLPTLHVHLVTCAAFSSSASRFEFLELAYLVMERLKAIIQIQHPLHPSQGSQIITDYKAQFAQCLEPVLFTHRNGPAIPISASLSSSNSSPRLDLPTTTIIHPTSSHPALSLVYTDAQVGSRKYSRNDTAKLKLVESTGMFADHCHEFDTVHRDLVQKVEKLKVNVQELQRDMTLRRCLSKITADTDITSMIKSIEEALDSHQMSLEQKQPVLGKHWEESLQRIAGEQEIYQAQLHDISRLMQETQTVKTIYKQLSSFASSLADVTKRLSPQLFRFQDYENQMQAVFDEINTVHPDSQHRVDAIRSAQEERDNKTANRTNPLDQELIKTKGMLRAPSARKESTPKESKEIKDTELTSDTKLSNADLSTVVKMDGFAVFDSILCNTESKLDSTDSAMASTKDVCTISDSKLCNTESKLNNTDSAVAAKNDVCTISDSKLKNTMSE</sequence>
<keyword evidence="11" id="KW-1185">Reference proteome</keyword>
<dbReference type="InterPro" id="IPR013083">
    <property type="entry name" value="Znf_RING/FYVE/PHD"/>
</dbReference>
<feature type="domain" description="RING-type" evidence="8">
    <location>
        <begin position="22"/>
        <end position="60"/>
    </location>
</feature>
<dbReference type="Proteomes" id="UP001634394">
    <property type="component" value="Unassembled WGS sequence"/>
</dbReference>
<keyword evidence="6" id="KW-0175">Coiled coil</keyword>
<dbReference type="Pfam" id="PF00643">
    <property type="entry name" value="zf-B_box"/>
    <property type="match status" value="1"/>
</dbReference>
<evidence type="ECO:0000256" key="3">
    <source>
        <dbReference type="ARBA" id="ARBA00022771"/>
    </source>
</evidence>
<comment type="caution">
    <text evidence="10">The sequence shown here is derived from an EMBL/GenBank/DDBJ whole genome shotgun (WGS) entry which is preliminary data.</text>
</comment>
<dbReference type="InterPro" id="IPR001841">
    <property type="entry name" value="Znf_RING"/>
</dbReference>
<dbReference type="AlphaFoldDB" id="A0ABD3VN06"/>
<evidence type="ECO:0000256" key="7">
    <source>
        <dbReference type="SAM" id="MobiDB-lite"/>
    </source>
</evidence>
<evidence type="ECO:0000256" key="4">
    <source>
        <dbReference type="ARBA" id="ARBA00022833"/>
    </source>
</evidence>
<dbReference type="SMART" id="SM00336">
    <property type="entry name" value="BBOX"/>
    <property type="match status" value="1"/>
</dbReference>
<proteinExistence type="predicted"/>
<dbReference type="InterPro" id="IPR018957">
    <property type="entry name" value="Znf_C3HC4_RING-type"/>
</dbReference>
<dbReference type="CDD" id="cd19814">
    <property type="entry name" value="Bbox1_RNF207-like"/>
    <property type="match status" value="1"/>
</dbReference>
<keyword evidence="2" id="KW-0479">Metal-binding</keyword>
<dbReference type="Pfam" id="PF03915">
    <property type="entry name" value="AIP3"/>
    <property type="match status" value="1"/>
</dbReference>
<accession>A0ABD3VN06</accession>
<feature type="domain" description="B box-type" evidence="9">
    <location>
        <begin position="88"/>
        <end position="135"/>
    </location>
</feature>
<evidence type="ECO:0000259" key="8">
    <source>
        <dbReference type="PROSITE" id="PS50089"/>
    </source>
</evidence>
<dbReference type="PANTHER" id="PTHR22635:SF0">
    <property type="entry name" value="RING FINGER PROTEIN 207"/>
    <property type="match status" value="1"/>
</dbReference>
<dbReference type="InterPro" id="IPR039320">
    <property type="entry name" value="RNF207"/>
</dbReference>
<protein>
    <recommendedName>
        <fullName evidence="1">RING finger protein 207</fullName>
    </recommendedName>
</protein>
<evidence type="ECO:0000256" key="6">
    <source>
        <dbReference type="SAM" id="Coils"/>
    </source>
</evidence>
<dbReference type="PANTHER" id="PTHR22635">
    <property type="entry name" value="RING FINGER PROTEIN 207"/>
    <property type="match status" value="1"/>
</dbReference>
<dbReference type="SUPFAM" id="SSF57850">
    <property type="entry name" value="RING/U-box"/>
    <property type="match status" value="1"/>
</dbReference>
<evidence type="ECO:0000256" key="5">
    <source>
        <dbReference type="PROSITE-ProRule" id="PRU00024"/>
    </source>
</evidence>
<evidence type="ECO:0000313" key="10">
    <source>
        <dbReference type="EMBL" id="KAL3862088.1"/>
    </source>
</evidence>
<feature type="compositionally biased region" description="Basic and acidic residues" evidence="7">
    <location>
        <begin position="613"/>
        <end position="629"/>
    </location>
</feature>
<evidence type="ECO:0000256" key="1">
    <source>
        <dbReference type="ARBA" id="ARBA00021526"/>
    </source>
</evidence>
<keyword evidence="4" id="KW-0862">Zinc</keyword>
<dbReference type="InterPro" id="IPR022782">
    <property type="entry name" value="AIP3-like_C"/>
</dbReference>
<evidence type="ECO:0000259" key="9">
    <source>
        <dbReference type="PROSITE" id="PS50119"/>
    </source>
</evidence>
<dbReference type="PROSITE" id="PS50119">
    <property type="entry name" value="ZF_BBOX"/>
    <property type="match status" value="1"/>
</dbReference>
<dbReference type="Gene3D" id="3.30.160.60">
    <property type="entry name" value="Classic Zinc Finger"/>
    <property type="match status" value="1"/>
</dbReference>
<dbReference type="InterPro" id="IPR017907">
    <property type="entry name" value="Znf_RING_CS"/>
</dbReference>
<evidence type="ECO:0000313" key="11">
    <source>
        <dbReference type="Proteomes" id="UP001634394"/>
    </source>
</evidence>
<dbReference type="GO" id="GO:0008270">
    <property type="term" value="F:zinc ion binding"/>
    <property type="evidence" value="ECO:0007669"/>
    <property type="project" value="UniProtKB-KW"/>
</dbReference>
<dbReference type="Pfam" id="PF00097">
    <property type="entry name" value="zf-C3HC4"/>
    <property type="match status" value="1"/>
</dbReference>